<protein>
    <recommendedName>
        <fullName evidence="12">Cardiolipin synthase</fullName>
        <ecNumber evidence="12">2.7.8.-</ecNumber>
    </recommendedName>
</protein>
<dbReference type="InterPro" id="IPR001736">
    <property type="entry name" value="PLipase_D/transphosphatidylase"/>
</dbReference>
<dbReference type="GO" id="GO:0005886">
    <property type="term" value="C:plasma membrane"/>
    <property type="evidence" value="ECO:0007669"/>
    <property type="project" value="UniProtKB-SubCell"/>
</dbReference>
<dbReference type="EC" id="2.7.8.-" evidence="12"/>
<keyword evidence="4" id="KW-0808">Transferase</keyword>
<name>A0A9E5MLX2_9GAMM</name>
<dbReference type="AlphaFoldDB" id="A0A9E5MLX2"/>
<feature type="domain" description="PLD phosphodiesterase" evidence="14">
    <location>
        <begin position="198"/>
        <end position="225"/>
    </location>
</feature>
<dbReference type="PANTHER" id="PTHR21248">
    <property type="entry name" value="CARDIOLIPIN SYNTHASE"/>
    <property type="match status" value="1"/>
</dbReference>
<dbReference type="SUPFAM" id="SSF56024">
    <property type="entry name" value="Phospholipase D/nuclease"/>
    <property type="match status" value="2"/>
</dbReference>
<organism evidence="15 16">
    <name type="scientific">Pseudomaricurvus hydrocarbonicus</name>
    <dbReference type="NCBI Taxonomy" id="1470433"/>
    <lineage>
        <taxon>Bacteria</taxon>
        <taxon>Pseudomonadati</taxon>
        <taxon>Pseudomonadota</taxon>
        <taxon>Gammaproteobacteria</taxon>
        <taxon>Cellvibrionales</taxon>
        <taxon>Cellvibrionaceae</taxon>
        <taxon>Pseudomaricurvus</taxon>
    </lineage>
</organism>
<keyword evidence="8" id="KW-0443">Lipid metabolism</keyword>
<dbReference type="PROSITE" id="PS50035">
    <property type="entry name" value="PLD"/>
    <property type="match status" value="2"/>
</dbReference>
<evidence type="ECO:0000313" key="15">
    <source>
        <dbReference type="EMBL" id="NHO65708.1"/>
    </source>
</evidence>
<evidence type="ECO:0000256" key="11">
    <source>
        <dbReference type="ARBA" id="ARBA00023264"/>
    </source>
</evidence>
<sequence>MLGCISAVHAVLYTRTEQGAIAWSISLISFPYIALPLYWFLGRNRFKGYVSARKLSQQLGVDVLLDRRETLAPYILNKDQLDPATLAAERLAAQPMLGGNAVELLVDGEATFNDIISGIFAAKEYILFQFFIIKDDGLGRRIKESLKQKASVGIRIYFLYDEVGSHSLSVGYLQELRDAGIKVAPFNTRKGHGNRFQLNFRNHRKIVVTDGKVCWIGGHNVGDEYLGLNAKFGHWRDTHVRIEGPASLGAQLSFIQDWHWATETILNLNWDVPDVAPGKSAALILPTGPADELESASLMFTQAINSARSRIWIASPYFIPDRSVLNALQLAGLRGVDVRILIPEMPDHYLVYLAGFSYLEEAGLTGVRFFRYADGFLHEKAMLIDERVATIGTANFDNRSFRLNFEITAVIADDPVFINKVELMFNNDFQSAREVSSTELYEKPWWFQFAVKFARLTSPIQ</sequence>
<evidence type="ECO:0000256" key="13">
    <source>
        <dbReference type="SAM" id="Phobius"/>
    </source>
</evidence>
<dbReference type="EMBL" id="JAAONZ010000005">
    <property type="protein sequence ID" value="NHO65708.1"/>
    <property type="molecule type" value="Genomic_DNA"/>
</dbReference>
<dbReference type="NCBIfam" id="TIGR04265">
    <property type="entry name" value="bac_cardiolipin"/>
    <property type="match status" value="1"/>
</dbReference>
<evidence type="ECO:0000256" key="8">
    <source>
        <dbReference type="ARBA" id="ARBA00023098"/>
    </source>
</evidence>
<keyword evidence="16" id="KW-1185">Reference proteome</keyword>
<keyword evidence="11" id="KW-1208">Phospholipid metabolism</keyword>
<keyword evidence="7 13" id="KW-1133">Transmembrane helix</keyword>
<keyword evidence="3" id="KW-0444">Lipid biosynthesis</keyword>
<keyword evidence="5 13" id="KW-0812">Transmembrane</keyword>
<dbReference type="Proteomes" id="UP000787472">
    <property type="component" value="Unassembled WGS sequence"/>
</dbReference>
<evidence type="ECO:0000256" key="7">
    <source>
        <dbReference type="ARBA" id="ARBA00022989"/>
    </source>
</evidence>
<dbReference type="GO" id="GO:0032049">
    <property type="term" value="P:cardiolipin biosynthetic process"/>
    <property type="evidence" value="ECO:0007669"/>
    <property type="project" value="UniProtKB-UniRule"/>
</dbReference>
<dbReference type="SMART" id="SM00155">
    <property type="entry name" value="PLDc"/>
    <property type="match status" value="2"/>
</dbReference>
<evidence type="ECO:0000256" key="3">
    <source>
        <dbReference type="ARBA" id="ARBA00022516"/>
    </source>
</evidence>
<evidence type="ECO:0000256" key="1">
    <source>
        <dbReference type="ARBA" id="ARBA00004236"/>
    </source>
</evidence>
<comment type="caution">
    <text evidence="15">The sequence shown here is derived from an EMBL/GenBank/DDBJ whole genome shotgun (WGS) entry which is preliminary data.</text>
</comment>
<dbReference type="GO" id="GO:0008808">
    <property type="term" value="F:cardiolipin synthase activity"/>
    <property type="evidence" value="ECO:0007669"/>
    <property type="project" value="UniProtKB-UniRule"/>
</dbReference>
<evidence type="ECO:0000256" key="4">
    <source>
        <dbReference type="ARBA" id="ARBA00022679"/>
    </source>
</evidence>
<keyword evidence="2" id="KW-1003">Cell membrane</keyword>
<feature type="transmembrane region" description="Helical" evidence="13">
    <location>
        <begin position="20"/>
        <end position="41"/>
    </location>
</feature>
<keyword evidence="10" id="KW-0594">Phospholipid biosynthesis</keyword>
<keyword evidence="6" id="KW-0677">Repeat</keyword>
<feature type="domain" description="PLD phosphodiesterase" evidence="14">
    <location>
        <begin position="373"/>
        <end position="400"/>
    </location>
</feature>
<evidence type="ECO:0000256" key="9">
    <source>
        <dbReference type="ARBA" id="ARBA00023136"/>
    </source>
</evidence>
<dbReference type="InterPro" id="IPR022924">
    <property type="entry name" value="Cardiolipin_synthase"/>
</dbReference>
<dbReference type="CDD" id="cd09155">
    <property type="entry name" value="PLDc_PaCLS_like_1"/>
    <property type="match status" value="1"/>
</dbReference>
<dbReference type="Pfam" id="PF13091">
    <property type="entry name" value="PLDc_2"/>
    <property type="match status" value="2"/>
</dbReference>
<dbReference type="FunFam" id="3.30.870.10:FF:000014">
    <property type="entry name" value="Cardiolipin synthase"/>
    <property type="match status" value="1"/>
</dbReference>
<proteinExistence type="predicted"/>
<comment type="subcellular location">
    <subcellularLocation>
        <location evidence="1">Cell membrane</location>
    </subcellularLocation>
</comment>
<reference evidence="15" key="1">
    <citation type="submission" date="2020-03" db="EMBL/GenBank/DDBJ databases">
        <authorList>
            <person name="Guo F."/>
        </authorList>
    </citation>
    <scope>NUCLEOTIDE SEQUENCE</scope>
    <source>
        <strain evidence="15">JCM 30134</strain>
    </source>
</reference>
<dbReference type="InterPro" id="IPR025202">
    <property type="entry name" value="PLD-like_dom"/>
</dbReference>
<evidence type="ECO:0000259" key="14">
    <source>
        <dbReference type="PROSITE" id="PS50035"/>
    </source>
</evidence>
<keyword evidence="9 13" id="KW-0472">Membrane</keyword>
<evidence type="ECO:0000256" key="6">
    <source>
        <dbReference type="ARBA" id="ARBA00022737"/>
    </source>
</evidence>
<evidence type="ECO:0000256" key="2">
    <source>
        <dbReference type="ARBA" id="ARBA00022475"/>
    </source>
</evidence>
<accession>A0A9E5MLX2</accession>
<dbReference type="Gene3D" id="3.30.870.10">
    <property type="entry name" value="Endonuclease Chain A"/>
    <property type="match status" value="2"/>
</dbReference>
<gene>
    <name evidence="15" type="primary">cls</name>
    <name evidence="15" type="ORF">G8770_09155</name>
</gene>
<evidence type="ECO:0000256" key="5">
    <source>
        <dbReference type="ARBA" id="ARBA00022692"/>
    </source>
</evidence>
<evidence type="ECO:0000256" key="10">
    <source>
        <dbReference type="ARBA" id="ARBA00023209"/>
    </source>
</evidence>
<dbReference type="PANTHER" id="PTHR21248:SF22">
    <property type="entry name" value="PHOSPHOLIPASE D"/>
    <property type="match status" value="1"/>
</dbReference>
<evidence type="ECO:0000256" key="12">
    <source>
        <dbReference type="NCBIfam" id="TIGR04265"/>
    </source>
</evidence>
<evidence type="ECO:0000313" key="16">
    <source>
        <dbReference type="Proteomes" id="UP000787472"/>
    </source>
</evidence>